<proteinExistence type="predicted"/>
<reference evidence="2" key="2">
    <citation type="submission" date="2023-05" db="EMBL/GenBank/DDBJ databases">
        <authorList>
            <person name="Fouks B."/>
        </authorList>
    </citation>
    <scope>NUCLEOTIDE SEQUENCE</scope>
    <source>
        <strain evidence="2">Stay&amp;Tobe</strain>
        <tissue evidence="2">Testes</tissue>
    </source>
</reference>
<gene>
    <name evidence="2" type="ORF">L9F63_008014</name>
</gene>
<evidence type="ECO:0000256" key="1">
    <source>
        <dbReference type="SAM" id="MobiDB-lite"/>
    </source>
</evidence>
<evidence type="ECO:0000313" key="3">
    <source>
        <dbReference type="Proteomes" id="UP001233999"/>
    </source>
</evidence>
<feature type="region of interest" description="Disordered" evidence="1">
    <location>
        <begin position="39"/>
        <end position="66"/>
    </location>
</feature>
<feature type="compositionally biased region" description="Acidic residues" evidence="1">
    <location>
        <begin position="42"/>
        <end position="52"/>
    </location>
</feature>
<feature type="non-terminal residue" evidence="2">
    <location>
        <position position="1"/>
    </location>
</feature>
<evidence type="ECO:0000313" key="2">
    <source>
        <dbReference type="EMBL" id="KAJ9574815.1"/>
    </source>
</evidence>
<dbReference type="AlphaFoldDB" id="A0AAD7Z6T5"/>
<dbReference type="Proteomes" id="UP001233999">
    <property type="component" value="Unassembled WGS sequence"/>
</dbReference>
<comment type="caution">
    <text evidence="2">The sequence shown here is derived from an EMBL/GenBank/DDBJ whole genome shotgun (WGS) entry which is preliminary data.</text>
</comment>
<keyword evidence="3" id="KW-1185">Reference proteome</keyword>
<organism evidence="2 3">
    <name type="scientific">Diploptera punctata</name>
    <name type="common">Pacific beetle cockroach</name>
    <dbReference type="NCBI Taxonomy" id="6984"/>
    <lineage>
        <taxon>Eukaryota</taxon>
        <taxon>Metazoa</taxon>
        <taxon>Ecdysozoa</taxon>
        <taxon>Arthropoda</taxon>
        <taxon>Hexapoda</taxon>
        <taxon>Insecta</taxon>
        <taxon>Pterygota</taxon>
        <taxon>Neoptera</taxon>
        <taxon>Polyneoptera</taxon>
        <taxon>Dictyoptera</taxon>
        <taxon>Blattodea</taxon>
        <taxon>Blaberoidea</taxon>
        <taxon>Blaberidae</taxon>
        <taxon>Diplopterinae</taxon>
        <taxon>Diploptera</taxon>
    </lineage>
</organism>
<reference evidence="2" key="1">
    <citation type="journal article" date="2023" name="IScience">
        <title>Live-bearing cockroach genome reveals convergent evolutionary mechanisms linked to viviparity in insects and beyond.</title>
        <authorList>
            <person name="Fouks B."/>
            <person name="Harrison M.C."/>
            <person name="Mikhailova A.A."/>
            <person name="Marchal E."/>
            <person name="English S."/>
            <person name="Carruthers M."/>
            <person name="Jennings E.C."/>
            <person name="Chiamaka E.L."/>
            <person name="Frigard R.A."/>
            <person name="Pippel M."/>
            <person name="Attardo G.M."/>
            <person name="Benoit J.B."/>
            <person name="Bornberg-Bauer E."/>
            <person name="Tobe S.S."/>
        </authorList>
    </citation>
    <scope>NUCLEOTIDE SEQUENCE</scope>
    <source>
        <strain evidence="2">Stay&amp;Tobe</strain>
    </source>
</reference>
<sequence length="66" mass="7740">ASVNVENWRKACHHAYKREEFYWERDQLMDKLSDGFVSNLVDDSDDSSDSETELERESNDVAVELE</sequence>
<protein>
    <submittedName>
        <fullName evidence="2">Uncharacterized protein</fullName>
    </submittedName>
</protein>
<accession>A0AAD7Z6T5</accession>
<name>A0AAD7Z6T5_DIPPU</name>
<dbReference type="EMBL" id="JASPKZ010010259">
    <property type="protein sequence ID" value="KAJ9574815.1"/>
    <property type="molecule type" value="Genomic_DNA"/>
</dbReference>